<comment type="caution">
    <text evidence="2">The sequence shown here is derived from an EMBL/GenBank/DDBJ whole genome shotgun (WGS) entry which is preliminary data.</text>
</comment>
<keyword evidence="1" id="KW-0472">Membrane</keyword>
<dbReference type="Proteomes" id="UP000316330">
    <property type="component" value="Unassembled WGS sequence"/>
</dbReference>
<proteinExistence type="predicted"/>
<evidence type="ECO:0000256" key="1">
    <source>
        <dbReference type="SAM" id="Phobius"/>
    </source>
</evidence>
<reference evidence="2 3" key="1">
    <citation type="submission" date="2019-07" db="EMBL/GenBank/DDBJ databases">
        <authorList>
            <person name="Kim J."/>
        </authorList>
    </citation>
    <scope>NUCLEOTIDE SEQUENCE [LARGE SCALE GENOMIC DNA]</scope>
    <source>
        <strain evidence="2 3">G13</strain>
    </source>
</reference>
<keyword evidence="3" id="KW-1185">Reference proteome</keyword>
<evidence type="ECO:0000313" key="2">
    <source>
        <dbReference type="EMBL" id="TVX99895.1"/>
    </source>
</evidence>
<protein>
    <submittedName>
        <fullName evidence="2">Uncharacterized protein</fullName>
    </submittedName>
</protein>
<dbReference type="AlphaFoldDB" id="A0A559JJ43"/>
<evidence type="ECO:0000313" key="3">
    <source>
        <dbReference type="Proteomes" id="UP000316330"/>
    </source>
</evidence>
<feature type="transmembrane region" description="Helical" evidence="1">
    <location>
        <begin position="52"/>
        <end position="71"/>
    </location>
</feature>
<dbReference type="EMBL" id="VNJJ01000006">
    <property type="protein sequence ID" value="TVX99895.1"/>
    <property type="molecule type" value="Genomic_DNA"/>
</dbReference>
<keyword evidence="1" id="KW-1133">Transmembrane helix</keyword>
<dbReference type="RefSeq" id="WP_144702332.1">
    <property type="nucleotide sequence ID" value="NZ_VNJJ01000006.1"/>
</dbReference>
<keyword evidence="1" id="KW-0812">Transmembrane</keyword>
<sequence length="266" mass="29530">MNNLSKPHWYYDLEKDQPVRTRIFTEELAARIYSKALKMPARRSFLLNKQKMFGAVMIVAAVCVLSLTMNFPKLNVAPASPSKAEGVADALTPQFRDTLINHSGNAEPQRQILLEERINNNFVLIYSSLPKTTSSSELYMDLLKWTDYGGDRSIGTGLDGWSHAFGSSAAEGTKPLVVSGVSWGDIEFPLGTYGVLSIFTGELFQSNIASIRVVDGSGKQWKAHIFPSSDGTRYWFTDMLGSVKDFKIEALDEHGTVLSTHSRKEP</sequence>
<accession>A0A559JJ43</accession>
<name>A0A559JJ43_9BACL</name>
<gene>
    <name evidence="2" type="ORF">FPZ45_13285</name>
</gene>
<organism evidence="2 3">
    <name type="scientific">Cohnella terricola</name>
    <dbReference type="NCBI Taxonomy" id="1289167"/>
    <lineage>
        <taxon>Bacteria</taxon>
        <taxon>Bacillati</taxon>
        <taxon>Bacillota</taxon>
        <taxon>Bacilli</taxon>
        <taxon>Bacillales</taxon>
        <taxon>Paenibacillaceae</taxon>
        <taxon>Cohnella</taxon>
    </lineage>
</organism>
<dbReference type="OrthoDB" id="2579542at2"/>